<accession>A0AAJ2BWW2</accession>
<keyword evidence="2" id="KW-0031">Aminopeptidase</keyword>
<gene>
    <name evidence="2" type="ORF">QE440_002064</name>
</gene>
<sequence>MTATTPGREGRATQSGTLPAQRAGLGLALLSLMIGLGGCTSVGYYGQMVQGQFALIRDREPIATVVADPARPAVLRQRLAAAAAARRFASAELALPDNASYRSFVELKRPFVLWNVFATDEFSTRATTHCFPIAGCVAYRGYYREAAARAAAQELQRQGQDTYVGGVPAYSTLGWFSDPLLSSMLRWDDDQVAATIFHELAHQRFYLPGDTAFNESYATFVEGEGLRQWRASRGLPPPDPGREARYQQFRALLLTTREDLARLYAQPLTPTAMRAAKARRFAQLRADYQRLRATPAWREDRRFDGWMQQPLNNARLVPYGLYEQWVPAFAALYRQHPGNWPAFFHRVQLLGERPAAERERVLQSLLAADRNAQP</sequence>
<feature type="transmembrane region" description="Helical" evidence="1">
    <location>
        <begin position="23"/>
        <end position="45"/>
    </location>
</feature>
<protein>
    <submittedName>
        <fullName evidence="2">Aminopeptidase</fullName>
    </submittedName>
</protein>
<dbReference type="InterPro" id="IPR014553">
    <property type="entry name" value="Aminopept"/>
</dbReference>
<keyword evidence="2" id="KW-0645">Protease</keyword>
<dbReference type="Pfam" id="PF10023">
    <property type="entry name" value="Aminopep"/>
    <property type="match status" value="1"/>
</dbReference>
<dbReference type="AlphaFoldDB" id="A0AAJ2BWW2"/>
<dbReference type="GO" id="GO:0004177">
    <property type="term" value="F:aminopeptidase activity"/>
    <property type="evidence" value="ECO:0007669"/>
    <property type="project" value="UniProtKB-KW"/>
</dbReference>
<proteinExistence type="predicted"/>
<keyword evidence="1" id="KW-1133">Transmembrane helix</keyword>
<dbReference type="Proteomes" id="UP001268036">
    <property type="component" value="Unassembled WGS sequence"/>
</dbReference>
<comment type="caution">
    <text evidence="2">The sequence shown here is derived from an EMBL/GenBank/DDBJ whole genome shotgun (WGS) entry which is preliminary data.</text>
</comment>
<keyword evidence="1" id="KW-0812">Transmembrane</keyword>
<dbReference type="PIRSF" id="PIRSF029285">
    <property type="entry name" value="Aminopept"/>
    <property type="match status" value="1"/>
</dbReference>
<keyword evidence="2" id="KW-0378">Hydrolase</keyword>
<organism evidence="2 3">
    <name type="scientific">Pseudomonas oryzihabitans</name>
    <dbReference type="NCBI Taxonomy" id="47885"/>
    <lineage>
        <taxon>Bacteria</taxon>
        <taxon>Pseudomonadati</taxon>
        <taxon>Pseudomonadota</taxon>
        <taxon>Gammaproteobacteria</taxon>
        <taxon>Pseudomonadales</taxon>
        <taxon>Pseudomonadaceae</taxon>
        <taxon>Pseudomonas</taxon>
    </lineage>
</organism>
<evidence type="ECO:0000313" key="3">
    <source>
        <dbReference type="Proteomes" id="UP001268036"/>
    </source>
</evidence>
<reference evidence="2" key="1">
    <citation type="submission" date="2023-08" db="EMBL/GenBank/DDBJ databases">
        <title>Functional and genomic diversity of the sorghum phyllosphere microbiome.</title>
        <authorList>
            <person name="Shade A."/>
        </authorList>
    </citation>
    <scope>NUCLEOTIDE SEQUENCE</scope>
    <source>
        <strain evidence="2">SORGH_AS_0201</strain>
    </source>
</reference>
<evidence type="ECO:0000313" key="2">
    <source>
        <dbReference type="EMBL" id="MDR6234323.1"/>
    </source>
</evidence>
<evidence type="ECO:0000256" key="1">
    <source>
        <dbReference type="SAM" id="Phobius"/>
    </source>
</evidence>
<keyword evidence="1" id="KW-0472">Membrane</keyword>
<name>A0AAJ2BWW2_9PSED</name>
<dbReference type="EMBL" id="JAVJAF010000001">
    <property type="protein sequence ID" value="MDR6234323.1"/>
    <property type="molecule type" value="Genomic_DNA"/>
</dbReference>